<keyword evidence="3" id="KW-1185">Reference proteome</keyword>
<gene>
    <name evidence="2" type="ORF">NLI96_g1286</name>
</gene>
<name>A0AAD5VCA2_9APHY</name>
<reference evidence="2" key="1">
    <citation type="submission" date="2022-07" db="EMBL/GenBank/DDBJ databases">
        <title>Genome Sequence of Physisporinus lineatus.</title>
        <authorList>
            <person name="Buettner E."/>
        </authorList>
    </citation>
    <scope>NUCLEOTIDE SEQUENCE</scope>
    <source>
        <strain evidence="2">VT162</strain>
    </source>
</reference>
<dbReference type="EMBL" id="JANAWD010000025">
    <property type="protein sequence ID" value="KAJ3490607.1"/>
    <property type="molecule type" value="Genomic_DNA"/>
</dbReference>
<evidence type="ECO:0000313" key="3">
    <source>
        <dbReference type="Proteomes" id="UP001212997"/>
    </source>
</evidence>
<proteinExistence type="predicted"/>
<dbReference type="AlphaFoldDB" id="A0AAD5VCA2"/>
<sequence length="230" mass="24676">MKRILPFHIFIPLKATSTSPQIQIGRKRRLSIVEPDEESLPSTPKKLRAESEERSGAIIDNSPKPSSQSPTQEAEVKEVTQGVHDVELSEPMAAEISSDAATIPLPDSPGLDPPRTAIAESSEYPSQAALLTEEVVKQSQTSTQPIDDIPKESTSDPTTIIEEMNEGETSVDALEGKGERPLETPSVTEEAPVEATIPAIPANVDNPGPSQDPSESQDDSAEPDPQPKET</sequence>
<accession>A0AAD5VCA2</accession>
<feature type="compositionally biased region" description="Polar residues" evidence="1">
    <location>
        <begin position="63"/>
        <end position="72"/>
    </location>
</feature>
<evidence type="ECO:0000313" key="2">
    <source>
        <dbReference type="EMBL" id="KAJ3490607.1"/>
    </source>
</evidence>
<feature type="region of interest" description="Disordered" evidence="1">
    <location>
        <begin position="26"/>
        <end position="230"/>
    </location>
</feature>
<protein>
    <submittedName>
        <fullName evidence="2">Uncharacterized protein</fullName>
    </submittedName>
</protein>
<organism evidence="2 3">
    <name type="scientific">Meripilus lineatus</name>
    <dbReference type="NCBI Taxonomy" id="2056292"/>
    <lineage>
        <taxon>Eukaryota</taxon>
        <taxon>Fungi</taxon>
        <taxon>Dikarya</taxon>
        <taxon>Basidiomycota</taxon>
        <taxon>Agaricomycotina</taxon>
        <taxon>Agaricomycetes</taxon>
        <taxon>Polyporales</taxon>
        <taxon>Meripilaceae</taxon>
        <taxon>Meripilus</taxon>
    </lineage>
</organism>
<comment type="caution">
    <text evidence="2">The sequence shown here is derived from an EMBL/GenBank/DDBJ whole genome shotgun (WGS) entry which is preliminary data.</text>
</comment>
<evidence type="ECO:0000256" key="1">
    <source>
        <dbReference type="SAM" id="MobiDB-lite"/>
    </source>
</evidence>
<dbReference type="Proteomes" id="UP001212997">
    <property type="component" value="Unassembled WGS sequence"/>
</dbReference>